<accession>A0A067CXI1</accession>
<dbReference type="AlphaFoldDB" id="A0A067CXI1"/>
<gene>
    <name evidence="2" type="ORF">SPRG_00272</name>
</gene>
<keyword evidence="3" id="KW-1185">Reference proteome</keyword>
<keyword evidence="1" id="KW-1133">Transmembrane helix</keyword>
<evidence type="ECO:0000313" key="3">
    <source>
        <dbReference type="Proteomes" id="UP000030745"/>
    </source>
</evidence>
<keyword evidence="1" id="KW-0472">Membrane</keyword>
<dbReference type="RefSeq" id="XP_012193764.1">
    <property type="nucleotide sequence ID" value="XM_012338374.1"/>
</dbReference>
<dbReference type="EMBL" id="KK583189">
    <property type="protein sequence ID" value="KDO35424.1"/>
    <property type="molecule type" value="Genomic_DNA"/>
</dbReference>
<name>A0A067CXI1_SAPPC</name>
<dbReference type="KEGG" id="spar:SPRG_00272"/>
<dbReference type="GeneID" id="24122919"/>
<keyword evidence="1" id="KW-0812">Transmembrane</keyword>
<feature type="transmembrane region" description="Helical" evidence="1">
    <location>
        <begin position="17"/>
        <end position="37"/>
    </location>
</feature>
<sequence>MKPLHAHHIMGWFTDPAMYPLLLIVPLPFALGAYCGFQYCVNSPDGSGASFYAHGHDMARLESNAITDVNDAPLPDKNK</sequence>
<dbReference type="Proteomes" id="UP000030745">
    <property type="component" value="Unassembled WGS sequence"/>
</dbReference>
<evidence type="ECO:0000256" key="1">
    <source>
        <dbReference type="SAM" id="Phobius"/>
    </source>
</evidence>
<protein>
    <submittedName>
        <fullName evidence="2">Uncharacterized protein</fullName>
    </submittedName>
</protein>
<reference evidence="2 3" key="1">
    <citation type="journal article" date="2013" name="PLoS Genet.">
        <title>Distinctive expansion of potential virulence genes in the genome of the oomycete fish pathogen Saprolegnia parasitica.</title>
        <authorList>
            <person name="Jiang R.H."/>
            <person name="de Bruijn I."/>
            <person name="Haas B.J."/>
            <person name="Belmonte R."/>
            <person name="Lobach L."/>
            <person name="Christie J."/>
            <person name="van den Ackerveken G."/>
            <person name="Bottin A."/>
            <person name="Bulone V."/>
            <person name="Diaz-Moreno S.M."/>
            <person name="Dumas B."/>
            <person name="Fan L."/>
            <person name="Gaulin E."/>
            <person name="Govers F."/>
            <person name="Grenville-Briggs L.J."/>
            <person name="Horner N.R."/>
            <person name="Levin J.Z."/>
            <person name="Mammella M."/>
            <person name="Meijer H.J."/>
            <person name="Morris P."/>
            <person name="Nusbaum C."/>
            <person name="Oome S."/>
            <person name="Phillips A.J."/>
            <person name="van Rooyen D."/>
            <person name="Rzeszutek E."/>
            <person name="Saraiva M."/>
            <person name="Secombes C.J."/>
            <person name="Seidl M.F."/>
            <person name="Snel B."/>
            <person name="Stassen J.H."/>
            <person name="Sykes S."/>
            <person name="Tripathy S."/>
            <person name="van den Berg H."/>
            <person name="Vega-Arreguin J.C."/>
            <person name="Wawra S."/>
            <person name="Young S.K."/>
            <person name="Zeng Q."/>
            <person name="Dieguez-Uribeondo J."/>
            <person name="Russ C."/>
            <person name="Tyler B.M."/>
            <person name="van West P."/>
        </authorList>
    </citation>
    <scope>NUCLEOTIDE SEQUENCE [LARGE SCALE GENOMIC DNA]</scope>
    <source>
        <strain evidence="2 3">CBS 223.65</strain>
    </source>
</reference>
<evidence type="ECO:0000313" key="2">
    <source>
        <dbReference type="EMBL" id="KDO35424.1"/>
    </source>
</evidence>
<dbReference type="OMA" id="FTDPAMY"/>
<proteinExistence type="predicted"/>
<dbReference type="VEuPathDB" id="FungiDB:SPRG_00272"/>
<organism evidence="2 3">
    <name type="scientific">Saprolegnia parasitica (strain CBS 223.65)</name>
    <dbReference type="NCBI Taxonomy" id="695850"/>
    <lineage>
        <taxon>Eukaryota</taxon>
        <taxon>Sar</taxon>
        <taxon>Stramenopiles</taxon>
        <taxon>Oomycota</taxon>
        <taxon>Saprolegniomycetes</taxon>
        <taxon>Saprolegniales</taxon>
        <taxon>Saprolegniaceae</taxon>
        <taxon>Saprolegnia</taxon>
    </lineage>
</organism>